<dbReference type="GO" id="GO:0000105">
    <property type="term" value="P:L-histidine biosynthetic process"/>
    <property type="evidence" value="ECO:0007669"/>
    <property type="project" value="UniProtKB-UniRule"/>
</dbReference>
<evidence type="ECO:0000256" key="8">
    <source>
        <dbReference type="RuleBase" id="RU366003"/>
    </source>
</evidence>
<keyword evidence="6 8" id="KW-0368">Histidine biosynthesis</keyword>
<dbReference type="EC" id="3.1.3.15" evidence="3 8"/>
<keyword evidence="11" id="KW-1185">Reference proteome</keyword>
<feature type="domain" description="Polymerase/histidinol phosphatase N-terminal" evidence="9">
    <location>
        <begin position="4"/>
        <end position="90"/>
    </location>
</feature>
<dbReference type="GO" id="GO:0004401">
    <property type="term" value="F:histidinol-phosphatase activity"/>
    <property type="evidence" value="ECO:0007669"/>
    <property type="project" value="UniProtKB-UniRule"/>
</dbReference>
<organism evidence="10 11">
    <name type="scientific">Pelotomaculum schinkii</name>
    <dbReference type="NCBI Taxonomy" id="78350"/>
    <lineage>
        <taxon>Bacteria</taxon>
        <taxon>Bacillati</taxon>
        <taxon>Bacillota</taxon>
        <taxon>Clostridia</taxon>
        <taxon>Eubacteriales</taxon>
        <taxon>Desulfotomaculaceae</taxon>
        <taxon>Pelotomaculum</taxon>
    </lineage>
</organism>
<comment type="pathway">
    <text evidence="1 8">Amino-acid biosynthesis; L-histidine biosynthesis; L-histidine from 5-phospho-alpha-D-ribose 1-diphosphate: step 8/9.</text>
</comment>
<dbReference type="CDD" id="cd12110">
    <property type="entry name" value="PHP_HisPPase_Hisj_like"/>
    <property type="match status" value="1"/>
</dbReference>
<dbReference type="SUPFAM" id="SSF89550">
    <property type="entry name" value="PHP domain-like"/>
    <property type="match status" value="1"/>
</dbReference>
<dbReference type="AlphaFoldDB" id="A0A4Y7RAS6"/>
<dbReference type="Pfam" id="PF02811">
    <property type="entry name" value="PHP"/>
    <property type="match status" value="1"/>
</dbReference>
<evidence type="ECO:0000256" key="5">
    <source>
        <dbReference type="ARBA" id="ARBA00022801"/>
    </source>
</evidence>
<dbReference type="NCBIfam" id="NF005596">
    <property type="entry name" value="PRK07328.1"/>
    <property type="match status" value="1"/>
</dbReference>
<evidence type="ECO:0000256" key="4">
    <source>
        <dbReference type="ARBA" id="ARBA00022605"/>
    </source>
</evidence>
<dbReference type="PANTHER" id="PTHR21039:SF0">
    <property type="entry name" value="HISTIDINOL-PHOSPHATASE"/>
    <property type="match status" value="1"/>
</dbReference>
<evidence type="ECO:0000259" key="9">
    <source>
        <dbReference type="SMART" id="SM00481"/>
    </source>
</evidence>
<dbReference type="InterPro" id="IPR016195">
    <property type="entry name" value="Pol/histidinol_Pase-like"/>
</dbReference>
<dbReference type="RefSeq" id="WP_190258547.1">
    <property type="nucleotide sequence ID" value="NZ_QFGA01000002.1"/>
</dbReference>
<dbReference type="NCBIfam" id="TIGR01856">
    <property type="entry name" value="hisJ_fam"/>
    <property type="match status" value="1"/>
</dbReference>
<accession>A0A4Y7RAS6</accession>
<dbReference type="InterPro" id="IPR004013">
    <property type="entry name" value="PHP_dom"/>
</dbReference>
<dbReference type="SMART" id="SM00481">
    <property type="entry name" value="POLIIIAc"/>
    <property type="match status" value="1"/>
</dbReference>
<dbReference type="InterPro" id="IPR010140">
    <property type="entry name" value="Histidinol_P_phosphatase_HisJ"/>
</dbReference>
<evidence type="ECO:0000256" key="1">
    <source>
        <dbReference type="ARBA" id="ARBA00004970"/>
    </source>
</evidence>
<dbReference type="InterPro" id="IPR003141">
    <property type="entry name" value="Pol/His_phosphatase_N"/>
</dbReference>
<dbReference type="EMBL" id="QFGA01000002">
    <property type="protein sequence ID" value="TEB05839.1"/>
    <property type="molecule type" value="Genomic_DNA"/>
</dbReference>
<reference evidence="10 11" key="1">
    <citation type="journal article" date="2018" name="Environ. Microbiol.">
        <title>Novel energy conservation strategies and behaviour of Pelotomaculum schinkii driving syntrophic propionate catabolism.</title>
        <authorList>
            <person name="Hidalgo-Ahumada C.A.P."/>
            <person name="Nobu M.K."/>
            <person name="Narihiro T."/>
            <person name="Tamaki H."/>
            <person name="Liu W.T."/>
            <person name="Kamagata Y."/>
            <person name="Stams A.J.M."/>
            <person name="Imachi H."/>
            <person name="Sousa D.Z."/>
        </authorList>
    </citation>
    <scope>NUCLEOTIDE SEQUENCE [LARGE SCALE GENOMIC DNA]</scope>
    <source>
        <strain evidence="10 11">HH</strain>
    </source>
</reference>
<protein>
    <recommendedName>
        <fullName evidence="3 8">Histidinol-phosphatase</fullName>
        <shortName evidence="8">HolPase</shortName>
        <ecNumber evidence="3 8">3.1.3.15</ecNumber>
    </recommendedName>
</protein>
<evidence type="ECO:0000313" key="11">
    <source>
        <dbReference type="Proteomes" id="UP000298324"/>
    </source>
</evidence>
<evidence type="ECO:0000313" key="10">
    <source>
        <dbReference type="EMBL" id="TEB05839.1"/>
    </source>
</evidence>
<evidence type="ECO:0000256" key="2">
    <source>
        <dbReference type="ARBA" id="ARBA00009152"/>
    </source>
</evidence>
<comment type="similarity">
    <text evidence="2 8">Belongs to the PHP hydrolase family. HisK subfamily.</text>
</comment>
<name>A0A4Y7RAS6_9FIRM</name>
<evidence type="ECO:0000256" key="3">
    <source>
        <dbReference type="ARBA" id="ARBA00013085"/>
    </source>
</evidence>
<keyword evidence="4 8" id="KW-0028">Amino-acid biosynthesis</keyword>
<keyword evidence="5 8" id="KW-0378">Hydrolase</keyword>
<sequence length="267" mass="29783">MIPVDYHLHTNLCGHASGGIEDYLNQAVRKGIKEVGFSDHFPLYFLAPGEIIPDYAMSENQLPLYVELVKQGAGVSPIKVKLGIEVDYVPGFEKKLAFELAAYPFDYVIGSVHFIDGWGFDNPAEIGEYGKRELGAVYEQYFKLVQRAALSGLFDIMAHPDLIKKFGFRLERDLSPLYEETARAFKKAGVCVEVNSAGLRYPAREIYPAPSLLAIFYRHGIPVTLGSDAHAPDQVGAGLDEALKLVRAAGYREITSFNRRKRNLIRI</sequence>
<proteinExistence type="inferred from homology"/>
<dbReference type="Gene3D" id="3.20.20.140">
    <property type="entry name" value="Metal-dependent hydrolases"/>
    <property type="match status" value="1"/>
</dbReference>
<dbReference type="UniPathway" id="UPA00031">
    <property type="reaction ID" value="UER00013"/>
</dbReference>
<dbReference type="PANTHER" id="PTHR21039">
    <property type="entry name" value="HISTIDINOL PHOSPHATASE-RELATED"/>
    <property type="match status" value="1"/>
</dbReference>
<dbReference type="GO" id="GO:0005737">
    <property type="term" value="C:cytoplasm"/>
    <property type="evidence" value="ECO:0007669"/>
    <property type="project" value="TreeGrafter"/>
</dbReference>
<evidence type="ECO:0000256" key="6">
    <source>
        <dbReference type="ARBA" id="ARBA00023102"/>
    </source>
</evidence>
<dbReference type="Proteomes" id="UP000298324">
    <property type="component" value="Unassembled WGS sequence"/>
</dbReference>
<comment type="caution">
    <text evidence="10">The sequence shown here is derived from an EMBL/GenBank/DDBJ whole genome shotgun (WGS) entry which is preliminary data.</text>
</comment>
<gene>
    <name evidence="10" type="primary">hisK_2</name>
    <name evidence="10" type="ORF">Psch_02880</name>
</gene>
<comment type="catalytic activity">
    <reaction evidence="7 8">
        <text>L-histidinol phosphate + H2O = L-histidinol + phosphate</text>
        <dbReference type="Rhea" id="RHEA:14465"/>
        <dbReference type="ChEBI" id="CHEBI:15377"/>
        <dbReference type="ChEBI" id="CHEBI:43474"/>
        <dbReference type="ChEBI" id="CHEBI:57699"/>
        <dbReference type="ChEBI" id="CHEBI:57980"/>
        <dbReference type="EC" id="3.1.3.15"/>
    </reaction>
</comment>
<evidence type="ECO:0000256" key="7">
    <source>
        <dbReference type="ARBA" id="ARBA00049158"/>
    </source>
</evidence>